<sequence length="69" mass="7550">MVCNDQILDGSNDLMAALMMVGRYWGDGSVRVGVMERENYKAAVLGRLEAMARLDELRKAGFGPGSQEV</sequence>
<dbReference type="AlphaFoldDB" id="A0A1F4ZCM7"/>
<dbReference type="EMBL" id="MEXN01000005">
    <property type="protein sequence ID" value="OGD03676.1"/>
    <property type="molecule type" value="Genomic_DNA"/>
</dbReference>
<protein>
    <submittedName>
        <fullName evidence="1">Uncharacterized protein</fullName>
    </submittedName>
</protein>
<evidence type="ECO:0000313" key="1">
    <source>
        <dbReference type="EMBL" id="OGD03676.1"/>
    </source>
</evidence>
<dbReference type="STRING" id="1797259.A2989_03275"/>
<accession>A0A1F4ZCM7</accession>
<comment type="caution">
    <text evidence="1">The sequence shown here is derived from an EMBL/GenBank/DDBJ whole genome shotgun (WGS) entry which is preliminary data.</text>
</comment>
<gene>
    <name evidence="1" type="ORF">A2989_03275</name>
</gene>
<reference evidence="1 2" key="1">
    <citation type="journal article" date="2016" name="Nat. Commun.">
        <title>Thousands of microbial genomes shed light on interconnected biogeochemical processes in an aquifer system.</title>
        <authorList>
            <person name="Anantharaman K."/>
            <person name="Brown C.T."/>
            <person name="Hug L.A."/>
            <person name="Sharon I."/>
            <person name="Castelle C.J."/>
            <person name="Probst A.J."/>
            <person name="Thomas B.C."/>
            <person name="Singh A."/>
            <person name="Wilkins M.J."/>
            <person name="Karaoz U."/>
            <person name="Brodie E.L."/>
            <person name="Williams K.H."/>
            <person name="Hubbard S.S."/>
            <person name="Banfield J.F."/>
        </authorList>
    </citation>
    <scope>NUCLEOTIDE SEQUENCE [LARGE SCALE GENOMIC DNA]</scope>
</reference>
<name>A0A1F4ZCM7_9BACT</name>
<evidence type="ECO:0000313" key="2">
    <source>
        <dbReference type="Proteomes" id="UP000177080"/>
    </source>
</evidence>
<organism evidence="1 2">
    <name type="scientific">Candidatus Amesbacteria bacterium RIFCSPLOWO2_01_FULL_48_25</name>
    <dbReference type="NCBI Taxonomy" id="1797259"/>
    <lineage>
        <taxon>Bacteria</taxon>
        <taxon>Candidatus Amesiibacteriota</taxon>
    </lineage>
</organism>
<proteinExistence type="predicted"/>
<dbReference type="Proteomes" id="UP000177080">
    <property type="component" value="Unassembled WGS sequence"/>
</dbReference>